<name>A0A1V9Z2L7_ACHHY</name>
<protein>
    <recommendedName>
        <fullName evidence="1">PDZ domain-containing protein</fullName>
    </recommendedName>
</protein>
<feature type="domain" description="PDZ" evidence="1">
    <location>
        <begin position="844"/>
        <end position="927"/>
    </location>
</feature>
<dbReference type="Gene3D" id="3.15.10.10">
    <property type="entry name" value="Bactericidal permeability-increasing protein, domain 1"/>
    <property type="match status" value="1"/>
</dbReference>
<dbReference type="InterPro" id="IPR036034">
    <property type="entry name" value="PDZ_sf"/>
</dbReference>
<dbReference type="PANTHER" id="PTHR31138">
    <property type="entry name" value="CHROMOSOME 19, WHOLE GENOME SHOTGUN SEQUENCE"/>
    <property type="match status" value="1"/>
</dbReference>
<gene>
    <name evidence="2" type="ORF">ACHHYP_03963</name>
</gene>
<proteinExistence type="predicted"/>
<evidence type="ECO:0000313" key="3">
    <source>
        <dbReference type="Proteomes" id="UP000243579"/>
    </source>
</evidence>
<dbReference type="EMBL" id="JNBR01000476">
    <property type="protein sequence ID" value="OQR92191.1"/>
    <property type="molecule type" value="Genomic_DNA"/>
</dbReference>
<dbReference type="PANTHER" id="PTHR31138:SF1">
    <property type="entry name" value="PDZ DOMAIN-CONTAINING PROTEIN"/>
    <property type="match status" value="1"/>
</dbReference>
<comment type="caution">
    <text evidence="2">The sequence shown here is derived from an EMBL/GenBank/DDBJ whole genome shotgun (WGS) entry which is preliminary data.</text>
</comment>
<dbReference type="SMART" id="SM00228">
    <property type="entry name" value="PDZ"/>
    <property type="match status" value="2"/>
</dbReference>
<evidence type="ECO:0000313" key="2">
    <source>
        <dbReference type="EMBL" id="OQR92191.1"/>
    </source>
</evidence>
<dbReference type="InterPro" id="IPR001478">
    <property type="entry name" value="PDZ"/>
</dbReference>
<reference evidence="2 3" key="1">
    <citation type="journal article" date="2014" name="Genome Biol. Evol.">
        <title>The secreted proteins of Achlya hypogyna and Thraustotheca clavata identify the ancestral oomycete secretome and reveal gene acquisitions by horizontal gene transfer.</title>
        <authorList>
            <person name="Misner I."/>
            <person name="Blouin N."/>
            <person name="Leonard G."/>
            <person name="Richards T.A."/>
            <person name="Lane C.E."/>
        </authorList>
    </citation>
    <scope>NUCLEOTIDE SEQUENCE [LARGE SCALE GENOMIC DNA]</scope>
    <source>
        <strain evidence="2 3">ATCC 48635</strain>
    </source>
</reference>
<dbReference type="SUPFAM" id="SSF50156">
    <property type="entry name" value="PDZ domain-like"/>
    <property type="match status" value="2"/>
</dbReference>
<sequence length="1103" mass="119362">MSLQTPPTLLPPVLTRLIRFSEGDLVKTPFGDGIFREKLQQATGRPVYVVQLKRGGILYSQTCWMMPRLPTLSGNEIPNGVHVELLTGALGCIKQYRVAEKSYLVVLDDGSDEIVASHLLRLACRTRCRTPFGFGSVVSYRPDSDSYAVALDSNATAYLRARDVSALDLRLLDKIPKPLSAAQVLAEFQGRLSPEQAEALSAAGENAYLTLRAYCEKNAGALTSLSATVAHGRDYSSALVACVSPEIHDAAARVREAGERELEKLTQLSALLKQRIDGEMTSNAELASLTQHSKRILQGIGNSIEMRRVADELNRQLAASANSEDGRALVEHLKGLLQTRVEQQRRRLSLLEPGALLNGLESSLSPRGLHSKARTFMESVSGDVAGLDPLELLAQVENFLPSVSQKAAGLLEDGEGFLSRLQKSKQGKKLLDKAKELAHVSDDPDAIRDKVTQAVAQVKVDELAKWGRNLAVDRAARQAFVDKARGAWRWLGSSATIGERSLPRFPHVGAAHDRSRSHRVRWWLGRCMAATQRSGTKDEVDYSISVLDLSNFNVRKEKVVVKLGTAVDDEVLTMRASSISSLIPGLQWTFAQKYFPYLNGGGSADASVHGGCISLGFRAEKVQSDDGAWQPVLAVSSIEIEIKEELKLTINGSWFSAVYNLLAALFKELIRDYIASTLEASLIDHVVTLVAALNKHIKDYWPLLLQVLGVTVDELPTASAWRGAKPLPPPLPHEDDVMLHMANVPLVLAKRARSRMATVTGVTMPAAASPADKDELLQVPLHSTVVGINGLSCAKLTANEVRALLATLPAPITLRFATASPDDDFAQVAPRRKLRSFDVEFGDGSFGLKLRARPLASSGVIVAGFIPDRVKHPDAAMGAGELSGQIRPGNLLVRAHGWDCRSKDFAEVMGMLKTLPRPTTLTFSTSPDGIVSFTEWPPLVTLDTRGDHVIVAGFERLPSVARNSKQVAEGDLLVAVNGKAIGKQPYDKVMSQLKTAMDAPPFDVAFAKKGDPAKKATTVHFATGPMGILFGSERDGSIFVKKFIPGLGPAERSGLVYKGCALLQVCGKSVTDAEQATALIEAAVPPYSFTVRDLDMEAGIALL</sequence>
<dbReference type="Proteomes" id="UP000243579">
    <property type="component" value="Unassembled WGS sequence"/>
</dbReference>
<dbReference type="AlphaFoldDB" id="A0A1V9Z2L7"/>
<dbReference type="CDD" id="cd00136">
    <property type="entry name" value="PDZ_canonical"/>
    <property type="match status" value="2"/>
</dbReference>
<dbReference type="OrthoDB" id="2157641at2759"/>
<keyword evidence="3" id="KW-1185">Reference proteome</keyword>
<dbReference type="Gene3D" id="2.30.42.10">
    <property type="match status" value="1"/>
</dbReference>
<accession>A0A1V9Z2L7</accession>
<organism evidence="2 3">
    <name type="scientific">Achlya hypogyna</name>
    <name type="common">Oomycete</name>
    <name type="synonym">Protoachlya hypogyna</name>
    <dbReference type="NCBI Taxonomy" id="1202772"/>
    <lineage>
        <taxon>Eukaryota</taxon>
        <taxon>Sar</taxon>
        <taxon>Stramenopiles</taxon>
        <taxon>Oomycota</taxon>
        <taxon>Saprolegniomycetes</taxon>
        <taxon>Saprolegniales</taxon>
        <taxon>Achlyaceae</taxon>
        <taxon>Achlya</taxon>
    </lineage>
</organism>
<feature type="domain" description="PDZ" evidence="1">
    <location>
        <begin position="1024"/>
        <end position="1095"/>
    </location>
</feature>
<evidence type="ECO:0000259" key="1">
    <source>
        <dbReference type="SMART" id="SM00228"/>
    </source>
</evidence>